<evidence type="ECO:0000313" key="5">
    <source>
        <dbReference type="Proteomes" id="UP000824164"/>
    </source>
</evidence>
<protein>
    <submittedName>
        <fullName evidence="4">Enoyl-CoA hydratase/isomerase family protein</fullName>
    </submittedName>
</protein>
<comment type="caution">
    <text evidence="4">The sequence shown here is derived from an EMBL/GenBank/DDBJ whole genome shotgun (WGS) entry which is preliminary data.</text>
</comment>
<dbReference type="InterPro" id="IPR029045">
    <property type="entry name" value="ClpP/crotonase-like_dom_sf"/>
</dbReference>
<evidence type="ECO:0000313" key="4">
    <source>
        <dbReference type="EMBL" id="HIU02580.1"/>
    </source>
</evidence>
<gene>
    <name evidence="4" type="ORF">IAB63_04945</name>
</gene>
<dbReference type="PANTHER" id="PTHR11941">
    <property type="entry name" value="ENOYL-COA HYDRATASE-RELATED"/>
    <property type="match status" value="1"/>
</dbReference>
<dbReference type="FunFam" id="1.10.12.10:FF:000001">
    <property type="entry name" value="Probable enoyl-CoA hydratase, mitochondrial"/>
    <property type="match status" value="1"/>
</dbReference>
<dbReference type="Pfam" id="PF00378">
    <property type="entry name" value="ECH_1"/>
    <property type="match status" value="1"/>
</dbReference>
<dbReference type="GO" id="GO:0016836">
    <property type="term" value="F:hydro-lyase activity"/>
    <property type="evidence" value="ECO:0007669"/>
    <property type="project" value="UniProtKB-ARBA"/>
</dbReference>
<sequence length="259" mass="27851">MSNVLFEVKDHVGIITINRPKALNALNQDVMKELDAIVKEADANDDVYVMIITGAGEKSFVAGADIGFMSNMTSAEGKAWGLEGNRVFLDIENAAKPVIAAVNGFALGGGCELAMACDIRIASDNARFAQPEVGLGITPGFGGTQRMPRLLGRSKAMELILTTRQIKAAEAKEIGLVSQVVPQEELMDTAMKLAQDICKNAQVAVRQAKSCINRGLQTDIVTGTAFEAEAFGLCFSTEDQKDAMLAFVEKRKMDGFKNR</sequence>
<dbReference type="CDD" id="cd06558">
    <property type="entry name" value="crotonase-like"/>
    <property type="match status" value="1"/>
</dbReference>
<comment type="similarity">
    <text evidence="1 3">Belongs to the enoyl-CoA hydratase/isomerase family.</text>
</comment>
<evidence type="ECO:0000256" key="2">
    <source>
        <dbReference type="ARBA" id="ARBA00023239"/>
    </source>
</evidence>
<dbReference type="SUPFAM" id="SSF52096">
    <property type="entry name" value="ClpP/crotonase"/>
    <property type="match status" value="1"/>
</dbReference>
<dbReference type="InterPro" id="IPR018376">
    <property type="entry name" value="Enoyl-CoA_hyd/isom_CS"/>
</dbReference>
<dbReference type="InterPro" id="IPR014748">
    <property type="entry name" value="Enoyl-CoA_hydra_C"/>
</dbReference>
<organism evidence="4 5">
    <name type="scientific">Candidatus Onthocola gallistercoris</name>
    <dbReference type="NCBI Taxonomy" id="2840876"/>
    <lineage>
        <taxon>Bacteria</taxon>
        <taxon>Bacillati</taxon>
        <taxon>Bacillota</taxon>
        <taxon>Bacilli</taxon>
        <taxon>Candidatus Onthocola</taxon>
    </lineage>
</organism>
<proteinExistence type="inferred from homology"/>
<dbReference type="PANTHER" id="PTHR11941:SF54">
    <property type="entry name" value="ENOYL-COA HYDRATASE, MITOCHONDRIAL"/>
    <property type="match status" value="1"/>
</dbReference>
<keyword evidence="2" id="KW-0456">Lyase</keyword>
<reference evidence="4" key="2">
    <citation type="journal article" date="2021" name="PeerJ">
        <title>Extensive microbial diversity within the chicken gut microbiome revealed by metagenomics and culture.</title>
        <authorList>
            <person name="Gilroy R."/>
            <person name="Ravi A."/>
            <person name="Getino M."/>
            <person name="Pursley I."/>
            <person name="Horton D.L."/>
            <person name="Alikhan N.F."/>
            <person name="Baker D."/>
            <person name="Gharbi K."/>
            <person name="Hall N."/>
            <person name="Watson M."/>
            <person name="Adriaenssens E.M."/>
            <person name="Foster-Nyarko E."/>
            <person name="Jarju S."/>
            <person name="Secka A."/>
            <person name="Antonio M."/>
            <person name="Oren A."/>
            <person name="Chaudhuri R.R."/>
            <person name="La Ragione R."/>
            <person name="Hildebrand F."/>
            <person name="Pallen M.J."/>
        </authorList>
    </citation>
    <scope>NUCLEOTIDE SEQUENCE</scope>
    <source>
        <strain evidence="4">CHK187-14744</strain>
    </source>
</reference>
<name>A0A9D1HH96_9FIRM</name>
<dbReference type="AlphaFoldDB" id="A0A9D1HH96"/>
<dbReference type="PROSITE" id="PS00166">
    <property type="entry name" value="ENOYL_COA_HYDRATASE"/>
    <property type="match status" value="1"/>
</dbReference>
<reference evidence="4" key="1">
    <citation type="submission" date="2020-10" db="EMBL/GenBank/DDBJ databases">
        <authorList>
            <person name="Gilroy R."/>
        </authorList>
    </citation>
    <scope>NUCLEOTIDE SEQUENCE</scope>
    <source>
        <strain evidence="4">CHK187-14744</strain>
    </source>
</reference>
<dbReference type="Gene3D" id="1.10.12.10">
    <property type="entry name" value="Lyase 2-enoyl-coa Hydratase, Chain A, domain 2"/>
    <property type="match status" value="1"/>
</dbReference>
<dbReference type="Gene3D" id="3.90.226.10">
    <property type="entry name" value="2-enoyl-CoA Hydratase, Chain A, domain 1"/>
    <property type="match status" value="1"/>
</dbReference>
<dbReference type="EMBL" id="DVLT01000035">
    <property type="protein sequence ID" value="HIU02580.1"/>
    <property type="molecule type" value="Genomic_DNA"/>
</dbReference>
<evidence type="ECO:0000256" key="1">
    <source>
        <dbReference type="ARBA" id="ARBA00005254"/>
    </source>
</evidence>
<dbReference type="GO" id="GO:0006635">
    <property type="term" value="P:fatty acid beta-oxidation"/>
    <property type="evidence" value="ECO:0007669"/>
    <property type="project" value="TreeGrafter"/>
</dbReference>
<dbReference type="FunFam" id="3.90.226.10:FF:000009">
    <property type="entry name" value="Carnitinyl-CoA dehydratase"/>
    <property type="match status" value="1"/>
</dbReference>
<accession>A0A9D1HH96</accession>
<dbReference type="InterPro" id="IPR001753">
    <property type="entry name" value="Enoyl-CoA_hydra/iso"/>
</dbReference>
<evidence type="ECO:0000256" key="3">
    <source>
        <dbReference type="RuleBase" id="RU003707"/>
    </source>
</evidence>
<dbReference type="Proteomes" id="UP000824164">
    <property type="component" value="Unassembled WGS sequence"/>
</dbReference>